<sequence>MRGILKFVDKSIEIEYIEGPKIETQIVNIPVLVGRNWYGKGIYKDKPFKGISYVNPFTFRVVNLSDAEYFETWVSEISKNYICGSIYKKDVRLGFENLVGVFPLEVTHNAMGYVVTLSIDIIQ</sequence>
<evidence type="ECO:0000313" key="2">
    <source>
        <dbReference type="Proteomes" id="UP000225215"/>
    </source>
</evidence>
<organism evidence="1 2">
    <name type="scientific">Aeromonas phage 65.2</name>
    <dbReference type="NCBI Taxonomy" id="1932896"/>
    <lineage>
        <taxon>Viruses</taxon>
        <taxon>Duplodnaviria</taxon>
        <taxon>Heunggongvirae</taxon>
        <taxon>Uroviricota</taxon>
        <taxon>Caudoviricetes</taxon>
        <taxon>Pantevenvirales</taxon>
        <taxon>Straboviridae</taxon>
        <taxon>Emmerichvirinae</taxon>
        <taxon>Ishigurovirus</taxon>
        <taxon>Ishigurovirus osborne</taxon>
    </lineage>
</organism>
<evidence type="ECO:0000313" key="1">
    <source>
        <dbReference type="EMBL" id="APU01678.1"/>
    </source>
</evidence>
<name>A0A219YCF0_9CAUD</name>
<dbReference type="EMBL" id="KY290955">
    <property type="protein sequence ID" value="APU01678.1"/>
    <property type="molecule type" value="Genomic_DNA"/>
</dbReference>
<protein>
    <submittedName>
        <fullName evidence="1">Uncharacterized protein</fullName>
    </submittedName>
</protein>
<accession>A0A219YCF0</accession>
<reference evidence="1 2" key="1">
    <citation type="journal article" date="2017" name="Sci. Rep.">
        <title>Characterization and diversity of phages infecting Aeromonas salmonicida subsp. salmonicida.</title>
        <authorList>
            <person name="Vincent A.T."/>
            <person name="Paquet V.E."/>
            <person name="Bernatchez A."/>
            <person name="Tremblay D.M."/>
            <person name="Moineau S."/>
            <person name="Charette S.J."/>
        </authorList>
    </citation>
    <scope>NUCLEOTIDE SEQUENCE [LARGE SCALE GENOMIC DNA]</scope>
</reference>
<proteinExistence type="predicted"/>
<dbReference type="Proteomes" id="UP000225215">
    <property type="component" value="Segment"/>
</dbReference>